<evidence type="ECO:0000256" key="1">
    <source>
        <dbReference type="ARBA" id="ARBA00023152"/>
    </source>
</evidence>
<dbReference type="EMBL" id="KE145358">
    <property type="protein sequence ID" value="EPE33542.1"/>
    <property type="molecule type" value="Genomic_DNA"/>
</dbReference>
<gene>
    <name evidence="3" type="ORF">GLAREA_06555</name>
</gene>
<evidence type="ECO:0000313" key="4">
    <source>
        <dbReference type="Proteomes" id="UP000016922"/>
    </source>
</evidence>
<keyword evidence="4" id="KW-1185">Reference proteome</keyword>
<reference evidence="3 4" key="1">
    <citation type="journal article" date="2013" name="BMC Genomics">
        <title>Genomics-driven discovery of the pneumocandin biosynthetic gene cluster in the fungus Glarea lozoyensis.</title>
        <authorList>
            <person name="Chen L."/>
            <person name="Yue Q."/>
            <person name="Zhang X."/>
            <person name="Xiang M."/>
            <person name="Wang C."/>
            <person name="Li S."/>
            <person name="Che Y."/>
            <person name="Ortiz-Lopez F.J."/>
            <person name="Bills G.F."/>
            <person name="Liu X."/>
            <person name="An Z."/>
        </authorList>
    </citation>
    <scope>NUCLEOTIDE SEQUENCE [LARGE SCALE GENOMIC DNA]</scope>
    <source>
        <strain evidence="4">ATCC 20868 / MF5171</strain>
    </source>
</reference>
<dbReference type="KEGG" id="glz:GLAREA_06555"/>
<accession>S3D509</accession>
<dbReference type="SMART" id="SM00855">
    <property type="entry name" value="PGAM"/>
    <property type="match status" value="1"/>
</dbReference>
<dbReference type="eggNOG" id="KOG4754">
    <property type="taxonomic scope" value="Eukaryota"/>
</dbReference>
<evidence type="ECO:0000256" key="2">
    <source>
        <dbReference type="ARBA" id="ARBA00023235"/>
    </source>
</evidence>
<dbReference type="GO" id="GO:0005737">
    <property type="term" value="C:cytoplasm"/>
    <property type="evidence" value="ECO:0007669"/>
    <property type="project" value="TreeGrafter"/>
</dbReference>
<dbReference type="InterPro" id="IPR001345">
    <property type="entry name" value="PG/BPGM_mutase_AS"/>
</dbReference>
<dbReference type="InterPro" id="IPR050275">
    <property type="entry name" value="PGM_Phosphatase"/>
</dbReference>
<dbReference type="GeneID" id="19465608"/>
<dbReference type="SUPFAM" id="SSF53254">
    <property type="entry name" value="Phosphoglycerate mutase-like"/>
    <property type="match status" value="1"/>
</dbReference>
<proteinExistence type="predicted"/>
<dbReference type="PANTHER" id="PTHR48100:SF1">
    <property type="entry name" value="HISTIDINE PHOSPHATASE FAMILY PROTEIN-RELATED"/>
    <property type="match status" value="1"/>
</dbReference>
<dbReference type="OrthoDB" id="496981at2759"/>
<sequence>MSNTTTVHILRHGQALHNVDRHHREPDPPLTNLGIQQAEALNLSFLPDVVVVSPMIRTIETAYYVLRGKPCKVLIWPDLREAHDAICNKGSPRIDLINRYPDLDFSECSSVWDYEKHTSENAHLRASRVRLRLESLGKDYANILVVTHRGFIAHLVAGTTFFNCEMRSYHFISTTEYIRENENGILQDFAPHALDQEAVEQEAEL</sequence>
<dbReference type="PROSITE" id="PS00175">
    <property type="entry name" value="PG_MUTASE"/>
    <property type="match status" value="1"/>
</dbReference>
<dbReference type="CDD" id="cd07067">
    <property type="entry name" value="HP_PGM_like"/>
    <property type="match status" value="1"/>
</dbReference>
<dbReference type="InterPro" id="IPR013078">
    <property type="entry name" value="His_Pase_superF_clade-1"/>
</dbReference>
<organism evidence="3 4">
    <name type="scientific">Glarea lozoyensis (strain ATCC 20868 / MF5171)</name>
    <dbReference type="NCBI Taxonomy" id="1116229"/>
    <lineage>
        <taxon>Eukaryota</taxon>
        <taxon>Fungi</taxon>
        <taxon>Dikarya</taxon>
        <taxon>Ascomycota</taxon>
        <taxon>Pezizomycotina</taxon>
        <taxon>Leotiomycetes</taxon>
        <taxon>Helotiales</taxon>
        <taxon>Helotiaceae</taxon>
        <taxon>Glarea</taxon>
    </lineage>
</organism>
<evidence type="ECO:0000313" key="3">
    <source>
        <dbReference type="EMBL" id="EPE33542.1"/>
    </source>
</evidence>
<dbReference type="Proteomes" id="UP000016922">
    <property type="component" value="Unassembled WGS sequence"/>
</dbReference>
<dbReference type="Gene3D" id="3.40.50.1240">
    <property type="entry name" value="Phosphoglycerate mutase-like"/>
    <property type="match status" value="1"/>
</dbReference>
<dbReference type="PANTHER" id="PTHR48100">
    <property type="entry name" value="BROAD-SPECIFICITY PHOSPHATASE YOR283W-RELATED"/>
    <property type="match status" value="1"/>
</dbReference>
<dbReference type="AlphaFoldDB" id="S3D509"/>
<name>S3D509_GLAL2</name>
<dbReference type="HOGENOM" id="CLU_039184_3_0_1"/>
<dbReference type="RefSeq" id="XP_008080159.1">
    <property type="nucleotide sequence ID" value="XM_008081968.1"/>
</dbReference>
<keyword evidence="2" id="KW-0413">Isomerase</keyword>
<dbReference type="OMA" id="RTIQTMY"/>
<protein>
    <submittedName>
        <fullName evidence="3">Phosphoglycerate mutase-like protein</fullName>
    </submittedName>
</protein>
<dbReference type="Pfam" id="PF00300">
    <property type="entry name" value="His_Phos_1"/>
    <property type="match status" value="1"/>
</dbReference>
<dbReference type="InterPro" id="IPR029033">
    <property type="entry name" value="His_PPase_superfam"/>
</dbReference>
<keyword evidence="1" id="KW-0324">Glycolysis</keyword>
<dbReference type="GO" id="GO:0016791">
    <property type="term" value="F:phosphatase activity"/>
    <property type="evidence" value="ECO:0007669"/>
    <property type="project" value="TreeGrafter"/>
</dbReference>